<gene>
    <name evidence="11" type="ORF">SAMN05216490_3227</name>
</gene>
<reference evidence="11 12" key="1">
    <citation type="submission" date="2016-10" db="EMBL/GenBank/DDBJ databases">
        <authorList>
            <person name="de Groot N.N."/>
        </authorList>
    </citation>
    <scope>NUCLEOTIDE SEQUENCE [LARGE SCALE GENOMIC DNA]</scope>
    <source>
        <strain evidence="11 12">MP1X4</strain>
    </source>
</reference>
<dbReference type="InterPro" id="IPR039426">
    <property type="entry name" value="TonB-dep_rcpt-like"/>
</dbReference>
<feature type="chain" id="PRO_5009268040" evidence="9">
    <location>
        <begin position="30"/>
        <end position="1050"/>
    </location>
</feature>
<dbReference type="NCBIfam" id="TIGR04056">
    <property type="entry name" value="OMP_RagA_SusC"/>
    <property type="match status" value="1"/>
</dbReference>
<dbReference type="InterPro" id="IPR023997">
    <property type="entry name" value="TonB-dep_OMP_SusC/RagA_CS"/>
</dbReference>
<dbReference type="GO" id="GO:0015344">
    <property type="term" value="F:siderophore uptake transmembrane transporter activity"/>
    <property type="evidence" value="ECO:0007669"/>
    <property type="project" value="TreeGrafter"/>
</dbReference>
<evidence type="ECO:0000256" key="6">
    <source>
        <dbReference type="ARBA" id="ARBA00023136"/>
    </source>
</evidence>
<proteinExistence type="inferred from homology"/>
<dbReference type="Gene3D" id="2.60.40.1120">
    <property type="entry name" value="Carboxypeptidase-like, regulatory domain"/>
    <property type="match status" value="1"/>
</dbReference>
<dbReference type="Gene3D" id="2.170.130.10">
    <property type="entry name" value="TonB-dependent receptor, plug domain"/>
    <property type="match status" value="1"/>
</dbReference>
<evidence type="ECO:0000313" key="12">
    <source>
        <dbReference type="Proteomes" id="UP000199679"/>
    </source>
</evidence>
<dbReference type="Pfam" id="PF07715">
    <property type="entry name" value="Plug"/>
    <property type="match status" value="1"/>
</dbReference>
<keyword evidence="4 8" id="KW-0812">Transmembrane</keyword>
<accession>A0A1H1ZS91</accession>
<evidence type="ECO:0000256" key="7">
    <source>
        <dbReference type="ARBA" id="ARBA00023237"/>
    </source>
</evidence>
<dbReference type="GO" id="GO:0044718">
    <property type="term" value="P:siderophore transmembrane transport"/>
    <property type="evidence" value="ECO:0007669"/>
    <property type="project" value="TreeGrafter"/>
</dbReference>
<evidence type="ECO:0000256" key="9">
    <source>
        <dbReference type="SAM" id="SignalP"/>
    </source>
</evidence>
<dbReference type="OrthoDB" id="9768177at2"/>
<keyword evidence="3 8" id="KW-1134">Transmembrane beta strand</keyword>
<dbReference type="AlphaFoldDB" id="A0A1H1ZS91"/>
<protein>
    <submittedName>
        <fullName evidence="11">TonB-linked outer membrane protein, SusC/RagA family</fullName>
    </submittedName>
</protein>
<keyword evidence="12" id="KW-1185">Reference proteome</keyword>
<evidence type="ECO:0000256" key="4">
    <source>
        <dbReference type="ARBA" id="ARBA00022692"/>
    </source>
</evidence>
<keyword evidence="6 8" id="KW-0472">Membrane</keyword>
<feature type="domain" description="TonB-dependent receptor plug" evidence="10">
    <location>
        <begin position="123"/>
        <end position="231"/>
    </location>
</feature>
<dbReference type="PANTHER" id="PTHR30069:SF29">
    <property type="entry name" value="HEMOGLOBIN AND HEMOGLOBIN-HAPTOGLOBIN-BINDING PROTEIN 1-RELATED"/>
    <property type="match status" value="1"/>
</dbReference>
<evidence type="ECO:0000256" key="8">
    <source>
        <dbReference type="PROSITE-ProRule" id="PRU01360"/>
    </source>
</evidence>
<name>A0A1H1ZS91_MUCMA</name>
<dbReference type="InterPro" id="IPR037066">
    <property type="entry name" value="Plug_dom_sf"/>
</dbReference>
<evidence type="ECO:0000256" key="5">
    <source>
        <dbReference type="ARBA" id="ARBA00022729"/>
    </source>
</evidence>
<sequence length="1050" mass="115288">MENFTFQSRYNIAAIFLFLSLLFSLNSMAQTTEVRGKIIDKKTNEDLIGVTIKIKGTTVATTSDMAGGFKIKAAKGDVLQISYIGYDPQEIIADPTKEVTVVLSPKSSNLDEVVVVGYGTQKKATVTGAIETVGSQAFASRAVTDPLLALQGETPGLLVTRTSSRPGNEGISLQIRGATSVNGGSPLIVIDGVPASTSNALTTMNPDDIESVTVLKDATAAIYGARSANGVILVTTKRGKGKIHLDYTANVRMNTIGIRTPVPSEQQYATFWIDANQQETVPDYWGWGTLANLEKMQQGVQGIYSTVYWGDIFIGQANRIDELFATRPSNQQTMSISGSDEKTNYRLSLGYANNQGNLATAYDGQKQYNLRLNYDYKVTDWFKVQSSVTYQKDQTSGPSSGLGFDLAAEDPPFFPAKNPYGEWYANFGNAGNRNSVASTTDGGRNISGNELIRADLKADLELTKDLELEGSASIQSNQYSNTTYNLTVPQYEWDGTLAPSALNPQSNISEASNNNFYQNYSVLLRYNKSFGDHHITAVGGMTAEKNEYKGLSANRTGITSDGVYDLNAAPTTLETNAGGANDWGFLSYLARLNYSYKDKYLVELQGRRDGSSYFAPGYQYSNFGAASVGWVATNEDFFKNLDLTWLNNLKLRGSYGVTGNNSGIPLYGFLSTINQGSQIFGSVAANQPTAYLSGITTNDRTWERVKQENIGIDLGFLNNRLTSSFDYYKKQNNGMLINVNYPSVLGGTAPFTNSGILHTQGWEFQVAWKDKVGEVNYNIGFNVGNSTNKLIKLYGQSTIAAGENGAIEGYPLNSWFMYKTDGYFQNQAQVNAYYALYGGKGEIPSQTDPTVALRPGDTRKVDLDGNGIISAVGSNGSSGDLKYMGDAAPHYQFGLNLGASWKNFDISSFFQGVGLQHLERTGTLEYPFYAVYLNSDISYLGKTWTPQNPNAEFPRLTVYGARAQWDYLHNDFMLQNNRYIRLKSLIIGYTLPKEWFSKLNIAKVRVYFSGADLFEFSSIKDGFDPEQGATSQNDGYPFMRTWSFGVNVTF</sequence>
<dbReference type="PANTHER" id="PTHR30069">
    <property type="entry name" value="TONB-DEPENDENT OUTER MEMBRANE RECEPTOR"/>
    <property type="match status" value="1"/>
</dbReference>
<dbReference type="InterPro" id="IPR023996">
    <property type="entry name" value="TonB-dep_OMP_SusC/RagA"/>
</dbReference>
<keyword evidence="7 8" id="KW-0998">Cell outer membrane</keyword>
<dbReference type="Proteomes" id="UP000199679">
    <property type="component" value="Chromosome I"/>
</dbReference>
<evidence type="ECO:0000256" key="2">
    <source>
        <dbReference type="ARBA" id="ARBA00022448"/>
    </source>
</evidence>
<evidence type="ECO:0000259" key="10">
    <source>
        <dbReference type="Pfam" id="PF07715"/>
    </source>
</evidence>
<dbReference type="SUPFAM" id="SSF49464">
    <property type="entry name" value="Carboxypeptidase regulatory domain-like"/>
    <property type="match status" value="1"/>
</dbReference>
<evidence type="ECO:0000256" key="3">
    <source>
        <dbReference type="ARBA" id="ARBA00022452"/>
    </source>
</evidence>
<keyword evidence="5 9" id="KW-0732">Signal</keyword>
<dbReference type="InterPro" id="IPR036942">
    <property type="entry name" value="Beta-barrel_TonB_sf"/>
</dbReference>
<evidence type="ECO:0000313" key="11">
    <source>
        <dbReference type="EMBL" id="SDT36523.1"/>
    </source>
</evidence>
<dbReference type="EMBL" id="LT629740">
    <property type="protein sequence ID" value="SDT36523.1"/>
    <property type="molecule type" value="Genomic_DNA"/>
</dbReference>
<dbReference type="GO" id="GO:0009279">
    <property type="term" value="C:cell outer membrane"/>
    <property type="evidence" value="ECO:0007669"/>
    <property type="project" value="UniProtKB-SubCell"/>
</dbReference>
<dbReference type="Gene3D" id="2.40.170.20">
    <property type="entry name" value="TonB-dependent receptor, beta-barrel domain"/>
    <property type="match status" value="1"/>
</dbReference>
<comment type="similarity">
    <text evidence="8">Belongs to the TonB-dependent receptor family.</text>
</comment>
<dbReference type="Pfam" id="PF13715">
    <property type="entry name" value="CarbopepD_reg_2"/>
    <property type="match status" value="1"/>
</dbReference>
<keyword evidence="2 8" id="KW-0813">Transport</keyword>
<feature type="signal peptide" evidence="9">
    <location>
        <begin position="1"/>
        <end position="29"/>
    </location>
</feature>
<dbReference type="PROSITE" id="PS52016">
    <property type="entry name" value="TONB_DEPENDENT_REC_3"/>
    <property type="match status" value="1"/>
</dbReference>
<dbReference type="InterPro" id="IPR008969">
    <property type="entry name" value="CarboxyPept-like_regulatory"/>
</dbReference>
<comment type="subcellular location">
    <subcellularLocation>
        <location evidence="1 8">Cell outer membrane</location>
        <topology evidence="1 8">Multi-pass membrane protein</topology>
    </subcellularLocation>
</comment>
<evidence type="ECO:0000256" key="1">
    <source>
        <dbReference type="ARBA" id="ARBA00004571"/>
    </source>
</evidence>
<dbReference type="NCBIfam" id="TIGR04057">
    <property type="entry name" value="SusC_RagA_signa"/>
    <property type="match status" value="1"/>
</dbReference>
<dbReference type="SUPFAM" id="SSF56935">
    <property type="entry name" value="Porins"/>
    <property type="match status" value="1"/>
</dbReference>
<dbReference type="InterPro" id="IPR012910">
    <property type="entry name" value="Plug_dom"/>
</dbReference>
<dbReference type="STRING" id="652787.SAMN05216490_3227"/>
<organism evidence="11 12">
    <name type="scientific">Mucilaginibacter mallensis</name>
    <dbReference type="NCBI Taxonomy" id="652787"/>
    <lineage>
        <taxon>Bacteria</taxon>
        <taxon>Pseudomonadati</taxon>
        <taxon>Bacteroidota</taxon>
        <taxon>Sphingobacteriia</taxon>
        <taxon>Sphingobacteriales</taxon>
        <taxon>Sphingobacteriaceae</taxon>
        <taxon>Mucilaginibacter</taxon>
    </lineage>
</organism>